<dbReference type="Proteomes" id="UP000095765">
    <property type="component" value="Unassembled WGS sequence"/>
</dbReference>
<dbReference type="RefSeq" id="WP_055246071.1">
    <property type="nucleotide sequence ID" value="NZ_CABIWA010000028.1"/>
</dbReference>
<name>A0A174UC14_9FIRM</name>
<sequence length="121" mass="14056">MLYTEKEKHEIERVKEVFAEHLRQSPDFELLWSDKVGFVWLAIGLNPLYVDTGRRIESAADLCHECLDDVAMDVLYMAGNGHAIEEADPLELAEIKRRWKPYIGQLPEYAYLCDELLSRSK</sequence>
<evidence type="ECO:0000313" key="2">
    <source>
        <dbReference type="Proteomes" id="UP000095765"/>
    </source>
</evidence>
<dbReference type="OrthoDB" id="1918568at2"/>
<proteinExistence type="predicted"/>
<dbReference type="AlphaFoldDB" id="A0A174UC14"/>
<protein>
    <submittedName>
        <fullName evidence="1">Uncharacterized protein</fullName>
    </submittedName>
</protein>
<gene>
    <name evidence="1" type="ORF">ERS852551_03505</name>
</gene>
<evidence type="ECO:0000313" key="1">
    <source>
        <dbReference type="EMBL" id="CUQ19832.1"/>
    </source>
</evidence>
<reference evidence="1 2" key="1">
    <citation type="submission" date="2015-09" db="EMBL/GenBank/DDBJ databases">
        <authorList>
            <consortium name="Pathogen Informatics"/>
        </authorList>
    </citation>
    <scope>NUCLEOTIDE SEQUENCE [LARGE SCALE GENOMIC DNA]</scope>
    <source>
        <strain evidence="1 2">2789STDY5834939</strain>
    </source>
</reference>
<organism evidence="1 2">
    <name type="scientific">Anaerotruncus colihominis</name>
    <dbReference type="NCBI Taxonomy" id="169435"/>
    <lineage>
        <taxon>Bacteria</taxon>
        <taxon>Bacillati</taxon>
        <taxon>Bacillota</taxon>
        <taxon>Clostridia</taxon>
        <taxon>Eubacteriales</taxon>
        <taxon>Oscillospiraceae</taxon>
        <taxon>Anaerotruncus</taxon>
    </lineage>
</organism>
<dbReference type="EMBL" id="CZBE01000035">
    <property type="protein sequence ID" value="CUQ19832.1"/>
    <property type="molecule type" value="Genomic_DNA"/>
</dbReference>
<accession>A0A174UC14</accession>